<organism evidence="1 2">
    <name type="scientific">Triticum urartu</name>
    <name type="common">Red wild einkorn</name>
    <name type="synonym">Crithodium urartu</name>
    <dbReference type="NCBI Taxonomy" id="4572"/>
    <lineage>
        <taxon>Eukaryota</taxon>
        <taxon>Viridiplantae</taxon>
        <taxon>Streptophyta</taxon>
        <taxon>Embryophyta</taxon>
        <taxon>Tracheophyta</taxon>
        <taxon>Spermatophyta</taxon>
        <taxon>Magnoliopsida</taxon>
        <taxon>Liliopsida</taxon>
        <taxon>Poales</taxon>
        <taxon>Poaceae</taxon>
        <taxon>BOP clade</taxon>
        <taxon>Pooideae</taxon>
        <taxon>Triticodae</taxon>
        <taxon>Triticeae</taxon>
        <taxon>Triticinae</taxon>
        <taxon>Triticum</taxon>
    </lineage>
</organism>
<keyword evidence="2" id="KW-1185">Reference proteome</keyword>
<accession>A0A8R7PCW0</accession>
<name>A0A8R7PCW0_TRIUA</name>
<dbReference type="EnsemblPlants" id="TuG1812G0200002220.01.T01">
    <property type="protein sequence ID" value="TuG1812G0200002220.01.T01"/>
    <property type="gene ID" value="TuG1812G0200002220.01"/>
</dbReference>
<protein>
    <submittedName>
        <fullName evidence="1">Uncharacterized protein</fullName>
    </submittedName>
</protein>
<dbReference type="Proteomes" id="UP000015106">
    <property type="component" value="Chromosome 2"/>
</dbReference>
<reference evidence="2" key="1">
    <citation type="journal article" date="2013" name="Nature">
        <title>Draft genome of the wheat A-genome progenitor Triticum urartu.</title>
        <authorList>
            <person name="Ling H.Q."/>
            <person name="Zhao S."/>
            <person name="Liu D."/>
            <person name="Wang J."/>
            <person name="Sun H."/>
            <person name="Zhang C."/>
            <person name="Fan H."/>
            <person name="Li D."/>
            <person name="Dong L."/>
            <person name="Tao Y."/>
            <person name="Gao C."/>
            <person name="Wu H."/>
            <person name="Li Y."/>
            <person name="Cui Y."/>
            <person name="Guo X."/>
            <person name="Zheng S."/>
            <person name="Wang B."/>
            <person name="Yu K."/>
            <person name="Liang Q."/>
            <person name="Yang W."/>
            <person name="Lou X."/>
            <person name="Chen J."/>
            <person name="Feng M."/>
            <person name="Jian J."/>
            <person name="Zhang X."/>
            <person name="Luo G."/>
            <person name="Jiang Y."/>
            <person name="Liu J."/>
            <person name="Wang Z."/>
            <person name="Sha Y."/>
            <person name="Zhang B."/>
            <person name="Wu H."/>
            <person name="Tang D."/>
            <person name="Shen Q."/>
            <person name="Xue P."/>
            <person name="Zou S."/>
            <person name="Wang X."/>
            <person name="Liu X."/>
            <person name="Wang F."/>
            <person name="Yang Y."/>
            <person name="An X."/>
            <person name="Dong Z."/>
            <person name="Zhang K."/>
            <person name="Zhang X."/>
            <person name="Luo M.C."/>
            <person name="Dvorak J."/>
            <person name="Tong Y."/>
            <person name="Wang J."/>
            <person name="Yang H."/>
            <person name="Li Z."/>
            <person name="Wang D."/>
            <person name="Zhang A."/>
            <person name="Wang J."/>
        </authorList>
    </citation>
    <scope>NUCLEOTIDE SEQUENCE</scope>
    <source>
        <strain evidence="2">cv. G1812</strain>
    </source>
</reference>
<dbReference type="Gramene" id="TuG1812G0200002220.01.T01">
    <property type="protein sequence ID" value="TuG1812G0200002220.01.T01"/>
    <property type="gene ID" value="TuG1812G0200002220.01"/>
</dbReference>
<evidence type="ECO:0000313" key="2">
    <source>
        <dbReference type="Proteomes" id="UP000015106"/>
    </source>
</evidence>
<dbReference type="AlphaFoldDB" id="A0A8R7PCW0"/>
<evidence type="ECO:0000313" key="1">
    <source>
        <dbReference type="EnsemblPlants" id="TuG1812G0200002220.01.T01"/>
    </source>
</evidence>
<reference evidence="1" key="2">
    <citation type="submission" date="2018-03" db="EMBL/GenBank/DDBJ databases">
        <title>The Triticum urartu genome reveals the dynamic nature of wheat genome evolution.</title>
        <authorList>
            <person name="Ling H."/>
            <person name="Ma B."/>
            <person name="Shi X."/>
            <person name="Liu H."/>
            <person name="Dong L."/>
            <person name="Sun H."/>
            <person name="Cao Y."/>
            <person name="Gao Q."/>
            <person name="Zheng S."/>
            <person name="Li Y."/>
            <person name="Yu Y."/>
            <person name="Du H."/>
            <person name="Qi M."/>
            <person name="Li Y."/>
            <person name="Yu H."/>
            <person name="Cui Y."/>
            <person name="Wang N."/>
            <person name="Chen C."/>
            <person name="Wu H."/>
            <person name="Zhao Y."/>
            <person name="Zhang J."/>
            <person name="Li Y."/>
            <person name="Zhou W."/>
            <person name="Zhang B."/>
            <person name="Hu W."/>
            <person name="Eijk M."/>
            <person name="Tang J."/>
            <person name="Witsenboer H."/>
            <person name="Zhao S."/>
            <person name="Li Z."/>
            <person name="Zhang A."/>
            <person name="Wang D."/>
            <person name="Liang C."/>
        </authorList>
    </citation>
    <scope>NUCLEOTIDE SEQUENCE [LARGE SCALE GENOMIC DNA]</scope>
    <source>
        <strain evidence="1">cv. G1812</strain>
    </source>
</reference>
<reference evidence="1" key="3">
    <citation type="submission" date="2022-06" db="UniProtKB">
        <authorList>
            <consortium name="EnsemblPlants"/>
        </authorList>
    </citation>
    <scope>IDENTIFICATION</scope>
</reference>
<sequence length="134" mass="15517">MFITPVRRPKGWMIVVWDMLQKILNVIDPLYAKISTKHPYKECDEALAWKLHSALFACLHEFYAGWPAVKENWRIKHDPTTDDILTADETDVCASRIARHFDGDKLKLPLTQHNTSKTKKDALHECLKLQGNFS</sequence>
<proteinExistence type="predicted"/>